<protein>
    <recommendedName>
        <fullName evidence="4">No apical meristem-associated C-terminal domain-containing protein</fullName>
    </recommendedName>
</protein>
<feature type="compositionally biased region" description="Basic and acidic residues" evidence="1">
    <location>
        <begin position="92"/>
        <end position="109"/>
    </location>
</feature>
<name>A0A9W8U131_9AGAR</name>
<dbReference type="Proteomes" id="UP001142393">
    <property type="component" value="Unassembled WGS sequence"/>
</dbReference>
<evidence type="ECO:0008006" key="4">
    <source>
        <dbReference type="Google" id="ProtNLM"/>
    </source>
</evidence>
<feature type="compositionally biased region" description="Basic and acidic residues" evidence="1">
    <location>
        <begin position="19"/>
        <end position="28"/>
    </location>
</feature>
<organism evidence="2 3">
    <name type="scientific">Lentinula detonsa</name>
    <dbReference type="NCBI Taxonomy" id="2804962"/>
    <lineage>
        <taxon>Eukaryota</taxon>
        <taxon>Fungi</taxon>
        <taxon>Dikarya</taxon>
        <taxon>Basidiomycota</taxon>
        <taxon>Agaricomycotina</taxon>
        <taxon>Agaricomycetes</taxon>
        <taxon>Agaricomycetidae</taxon>
        <taxon>Agaricales</taxon>
        <taxon>Marasmiineae</taxon>
        <taxon>Omphalotaceae</taxon>
        <taxon>Lentinula</taxon>
    </lineage>
</organism>
<keyword evidence="3" id="KW-1185">Reference proteome</keyword>
<comment type="caution">
    <text evidence="2">The sequence shown here is derived from an EMBL/GenBank/DDBJ whole genome shotgun (WGS) entry which is preliminary data.</text>
</comment>
<evidence type="ECO:0000313" key="2">
    <source>
        <dbReference type="EMBL" id="KAJ3748660.1"/>
    </source>
</evidence>
<evidence type="ECO:0000256" key="1">
    <source>
        <dbReference type="SAM" id="MobiDB-lite"/>
    </source>
</evidence>
<feature type="region of interest" description="Disordered" evidence="1">
    <location>
        <begin position="88"/>
        <end position="109"/>
    </location>
</feature>
<dbReference type="AlphaFoldDB" id="A0A9W8U131"/>
<gene>
    <name evidence="2" type="ORF">DFH05DRAFT_1456653</name>
</gene>
<feature type="region of interest" description="Disordered" evidence="1">
    <location>
        <begin position="1"/>
        <end position="51"/>
    </location>
</feature>
<evidence type="ECO:0000313" key="3">
    <source>
        <dbReference type="Proteomes" id="UP001142393"/>
    </source>
</evidence>
<proteinExistence type="predicted"/>
<reference evidence="2 3" key="1">
    <citation type="journal article" date="2023" name="Proc. Natl. Acad. Sci. U.S.A.">
        <title>A global phylogenomic analysis of the shiitake genus Lentinula.</title>
        <authorList>
            <person name="Sierra-Patev S."/>
            <person name="Min B."/>
            <person name="Naranjo-Ortiz M."/>
            <person name="Looney B."/>
            <person name="Konkel Z."/>
            <person name="Slot J.C."/>
            <person name="Sakamoto Y."/>
            <person name="Steenwyk J.L."/>
            <person name="Rokas A."/>
            <person name="Carro J."/>
            <person name="Camarero S."/>
            <person name="Ferreira P."/>
            <person name="Molpeceres G."/>
            <person name="Ruiz-Duenas F.J."/>
            <person name="Serrano A."/>
            <person name="Henrissat B."/>
            <person name="Drula E."/>
            <person name="Hughes K.W."/>
            <person name="Mata J.L."/>
            <person name="Ishikawa N.K."/>
            <person name="Vargas-Isla R."/>
            <person name="Ushijima S."/>
            <person name="Smith C.A."/>
            <person name="Donoghue J."/>
            <person name="Ahrendt S."/>
            <person name="Andreopoulos W."/>
            <person name="He G."/>
            <person name="LaButti K."/>
            <person name="Lipzen A."/>
            <person name="Ng V."/>
            <person name="Riley R."/>
            <person name="Sandor L."/>
            <person name="Barry K."/>
            <person name="Martinez A.T."/>
            <person name="Xiao Y."/>
            <person name="Gibbons J.G."/>
            <person name="Terashima K."/>
            <person name="Grigoriev I.V."/>
            <person name="Hibbett D."/>
        </authorList>
    </citation>
    <scope>NUCLEOTIDE SEQUENCE [LARGE SCALE GENOMIC DNA]</scope>
    <source>
        <strain evidence="2 3">TFB7810</strain>
    </source>
</reference>
<accession>A0A9W8U131</accession>
<sequence length="109" mass="12493">MPNTADAAIVRFGKRKRSTKEEHRKRTEAATQSRCPESCEDSDKENGNPIDPQILKAESARKRAKAAVQDQKKILDRLRKNSSYWEGQAEVARQKVKEAEADRMLRKPE</sequence>
<dbReference type="EMBL" id="JANVFU010000002">
    <property type="protein sequence ID" value="KAJ3748660.1"/>
    <property type="molecule type" value="Genomic_DNA"/>
</dbReference>